<dbReference type="SUPFAM" id="SSF53092">
    <property type="entry name" value="Creatinase/prolidase N-terminal domain"/>
    <property type="match status" value="1"/>
</dbReference>
<dbReference type="PANTHER" id="PTHR46112:SF2">
    <property type="entry name" value="XAA-PRO AMINOPEPTIDASE P-RELATED"/>
    <property type="match status" value="1"/>
</dbReference>
<comment type="caution">
    <text evidence="3">The sequence shown here is derived from an EMBL/GenBank/DDBJ whole genome shotgun (WGS) entry which is preliminary data.</text>
</comment>
<evidence type="ECO:0000313" key="4">
    <source>
        <dbReference type="Proteomes" id="UP001595989"/>
    </source>
</evidence>
<feature type="domain" description="Creatinase N-terminal" evidence="2">
    <location>
        <begin position="13"/>
        <end position="153"/>
    </location>
</feature>
<dbReference type="Gene3D" id="3.90.230.10">
    <property type="entry name" value="Creatinase/methionine aminopeptidase superfamily"/>
    <property type="match status" value="1"/>
</dbReference>
<protein>
    <submittedName>
        <fullName evidence="3">M24 family metallopeptidase</fullName>
    </submittedName>
</protein>
<name>A0ABV9DGG6_9BACI</name>
<keyword evidence="4" id="KW-1185">Reference proteome</keyword>
<dbReference type="InterPro" id="IPR029149">
    <property type="entry name" value="Creatin/AminoP/Spt16_N"/>
</dbReference>
<dbReference type="CDD" id="cd01066">
    <property type="entry name" value="APP_MetAP"/>
    <property type="match status" value="1"/>
</dbReference>
<dbReference type="InterPro" id="IPR036005">
    <property type="entry name" value="Creatinase/aminopeptidase-like"/>
</dbReference>
<sequence length="393" mass="45040">MQLFIPDSEFIKRQEKLKAKLREKDVNGMVIFNVTDIIYLTNFNFRPSERPVAFLLDPDGKTHLFVPKLEKEHAEEYAIVEYVHEYPEYPGANHPMTYFKEVLIKSGYEHRVIGVDSLSYSSPKGYRGKALDQLIEASSFVSIQGVVEEMRMIKSEKEIELIKESCKWGNLAHQLLVKYSEPGANENEISSRATSEASKIMIDTIGEIASFHGPPISVFYRGQIGKHSYFPHSQSQNFRLKEGDQVVSQSEASVGGYRSELERTMFIKDISKEQEKYMRLVKKAQEIAFESIIPGKPFSFVEEKVRAFYRENNVEDLIRHHTGHNIGLINHEMPFFDLGEETIMQPGMVATIEPALYVKELGGFRHSDTILITDNGAERLTYYPLDLDKLVIN</sequence>
<evidence type="ECO:0000313" key="3">
    <source>
        <dbReference type="EMBL" id="MFC4557872.1"/>
    </source>
</evidence>
<dbReference type="RefSeq" id="WP_390294024.1">
    <property type="nucleotide sequence ID" value="NZ_JBHSFU010000004.1"/>
</dbReference>
<dbReference type="EMBL" id="JBHSFU010000004">
    <property type="protein sequence ID" value="MFC4557872.1"/>
    <property type="molecule type" value="Genomic_DNA"/>
</dbReference>
<dbReference type="PANTHER" id="PTHR46112">
    <property type="entry name" value="AMINOPEPTIDASE"/>
    <property type="match status" value="1"/>
</dbReference>
<dbReference type="Pfam" id="PF00557">
    <property type="entry name" value="Peptidase_M24"/>
    <property type="match status" value="1"/>
</dbReference>
<gene>
    <name evidence="3" type="ORF">ACFO3D_06565</name>
</gene>
<dbReference type="InterPro" id="IPR050659">
    <property type="entry name" value="Peptidase_M24B"/>
</dbReference>
<dbReference type="Proteomes" id="UP001595989">
    <property type="component" value="Unassembled WGS sequence"/>
</dbReference>
<evidence type="ECO:0000259" key="1">
    <source>
        <dbReference type="Pfam" id="PF00557"/>
    </source>
</evidence>
<accession>A0ABV9DGG6</accession>
<dbReference type="Gene3D" id="3.40.350.10">
    <property type="entry name" value="Creatinase/prolidase N-terminal domain"/>
    <property type="match status" value="1"/>
</dbReference>
<dbReference type="InterPro" id="IPR000587">
    <property type="entry name" value="Creatinase_N"/>
</dbReference>
<proteinExistence type="predicted"/>
<evidence type="ECO:0000259" key="2">
    <source>
        <dbReference type="Pfam" id="PF01321"/>
    </source>
</evidence>
<organism evidence="3 4">
    <name type="scientific">Virgibacillus kekensis</name>
    <dbReference type="NCBI Taxonomy" id="202261"/>
    <lineage>
        <taxon>Bacteria</taxon>
        <taxon>Bacillati</taxon>
        <taxon>Bacillota</taxon>
        <taxon>Bacilli</taxon>
        <taxon>Bacillales</taxon>
        <taxon>Bacillaceae</taxon>
        <taxon>Virgibacillus</taxon>
    </lineage>
</organism>
<reference evidence="4" key="1">
    <citation type="journal article" date="2019" name="Int. J. Syst. Evol. Microbiol.">
        <title>The Global Catalogue of Microorganisms (GCM) 10K type strain sequencing project: providing services to taxonomists for standard genome sequencing and annotation.</title>
        <authorList>
            <consortium name="The Broad Institute Genomics Platform"/>
            <consortium name="The Broad Institute Genome Sequencing Center for Infectious Disease"/>
            <person name="Wu L."/>
            <person name="Ma J."/>
        </authorList>
    </citation>
    <scope>NUCLEOTIDE SEQUENCE [LARGE SCALE GENOMIC DNA]</scope>
    <source>
        <strain evidence="4">CGMCC 4.7426</strain>
    </source>
</reference>
<dbReference type="SUPFAM" id="SSF55920">
    <property type="entry name" value="Creatinase/aminopeptidase"/>
    <property type="match status" value="1"/>
</dbReference>
<dbReference type="Pfam" id="PF01321">
    <property type="entry name" value="Creatinase_N"/>
    <property type="match status" value="1"/>
</dbReference>
<dbReference type="InterPro" id="IPR000994">
    <property type="entry name" value="Pept_M24"/>
</dbReference>
<feature type="domain" description="Peptidase M24" evidence="1">
    <location>
        <begin position="160"/>
        <end position="374"/>
    </location>
</feature>